<name>A0ABQ9H9M5_9NEOP</name>
<evidence type="ECO:0000313" key="3">
    <source>
        <dbReference type="Proteomes" id="UP001159363"/>
    </source>
</evidence>
<dbReference type="Pfam" id="PF13843">
    <property type="entry name" value="DDE_Tnp_1_7"/>
    <property type="match status" value="1"/>
</dbReference>
<reference evidence="2 3" key="1">
    <citation type="submission" date="2023-02" db="EMBL/GenBank/DDBJ databases">
        <title>LHISI_Scaffold_Assembly.</title>
        <authorList>
            <person name="Stuart O.P."/>
            <person name="Cleave R."/>
            <person name="Magrath M.J.L."/>
            <person name="Mikheyev A.S."/>
        </authorList>
    </citation>
    <scope>NUCLEOTIDE SEQUENCE [LARGE SCALE GENOMIC DNA]</scope>
    <source>
        <strain evidence="2">Daus_M_001</strain>
        <tissue evidence="2">Leg muscle</tissue>
    </source>
</reference>
<evidence type="ECO:0000313" key="2">
    <source>
        <dbReference type="EMBL" id="KAJ8880979.1"/>
    </source>
</evidence>
<feature type="domain" description="PiggyBac transposable element-derived protein" evidence="1">
    <location>
        <begin position="27"/>
        <end position="128"/>
    </location>
</feature>
<keyword evidence="3" id="KW-1185">Reference proteome</keyword>
<accession>A0ABQ9H9M5</accession>
<comment type="caution">
    <text evidence="2">The sequence shown here is derived from an EMBL/GenBank/DDBJ whole genome shotgun (WGS) entry which is preliminary data.</text>
</comment>
<organism evidence="2 3">
    <name type="scientific">Dryococelus australis</name>
    <dbReference type="NCBI Taxonomy" id="614101"/>
    <lineage>
        <taxon>Eukaryota</taxon>
        <taxon>Metazoa</taxon>
        <taxon>Ecdysozoa</taxon>
        <taxon>Arthropoda</taxon>
        <taxon>Hexapoda</taxon>
        <taxon>Insecta</taxon>
        <taxon>Pterygota</taxon>
        <taxon>Neoptera</taxon>
        <taxon>Polyneoptera</taxon>
        <taxon>Phasmatodea</taxon>
        <taxon>Verophasmatodea</taxon>
        <taxon>Anareolatae</taxon>
        <taxon>Phasmatidae</taxon>
        <taxon>Eurycanthinae</taxon>
        <taxon>Dryococelus</taxon>
    </lineage>
</organism>
<proteinExistence type="predicted"/>
<gene>
    <name evidence="2" type="ORF">PR048_017452</name>
</gene>
<dbReference type="InterPro" id="IPR029526">
    <property type="entry name" value="PGBD"/>
</dbReference>
<dbReference type="Proteomes" id="UP001159363">
    <property type="component" value="Chromosome 5"/>
</dbReference>
<sequence>MLRVQAHNILKLLGLQGVKRNTSEVDPITACNFIFSDDMVRDILKWTNIKLLNARTKYKNETRSEFRDCDATEMKAFLGLLIYTSVFKSKNENVNTIFATDGTGREMFRLVMSAKRFHVLLVCLTFNDISVRE</sequence>
<evidence type="ECO:0000259" key="1">
    <source>
        <dbReference type="Pfam" id="PF13843"/>
    </source>
</evidence>
<protein>
    <recommendedName>
        <fullName evidence="1">PiggyBac transposable element-derived protein domain-containing protein</fullName>
    </recommendedName>
</protein>
<dbReference type="EMBL" id="JARBHB010000006">
    <property type="protein sequence ID" value="KAJ8880979.1"/>
    <property type="molecule type" value="Genomic_DNA"/>
</dbReference>